<dbReference type="OrthoDB" id="5095447at2759"/>
<gene>
    <name evidence="2" type="ORF">FBEOM_1603</name>
</gene>
<keyword evidence="3" id="KW-1185">Reference proteome</keyword>
<feature type="region of interest" description="Disordered" evidence="1">
    <location>
        <begin position="83"/>
        <end position="145"/>
    </location>
</feature>
<feature type="compositionally biased region" description="Acidic residues" evidence="1">
    <location>
        <begin position="124"/>
        <end position="135"/>
    </location>
</feature>
<protein>
    <submittedName>
        <fullName evidence="2">Uncharacterized protein</fullName>
    </submittedName>
</protein>
<name>A0A9P5AT16_9HYPO</name>
<feature type="compositionally biased region" description="Basic and acidic residues" evidence="1">
    <location>
        <begin position="83"/>
        <end position="114"/>
    </location>
</feature>
<comment type="caution">
    <text evidence="2">The sequence shown here is derived from an EMBL/GenBank/DDBJ whole genome shotgun (WGS) entry which is preliminary data.</text>
</comment>
<dbReference type="EMBL" id="PVQB02000051">
    <property type="protein sequence ID" value="KAF4344460.1"/>
    <property type="molecule type" value="Genomic_DNA"/>
</dbReference>
<evidence type="ECO:0000313" key="2">
    <source>
        <dbReference type="EMBL" id="KAF4344460.1"/>
    </source>
</evidence>
<evidence type="ECO:0000313" key="3">
    <source>
        <dbReference type="Proteomes" id="UP000730481"/>
    </source>
</evidence>
<proteinExistence type="predicted"/>
<sequence>MCLYGRVVFECAHERWGICVKQCQTAEEFRAKMLDHDCVMKKPHVPTSRRVQQDCNKCIKLNGKLDKAKKCIGNLRQTMKRVEERTTAERKVEERKIQERKIEGRHSKETRSIKCETGLGSITEESEDADESESDETSRSSSQAS</sequence>
<accession>A0A9P5AT16</accession>
<dbReference type="Proteomes" id="UP000730481">
    <property type="component" value="Unassembled WGS sequence"/>
</dbReference>
<dbReference type="AlphaFoldDB" id="A0A9P5AT16"/>
<evidence type="ECO:0000256" key="1">
    <source>
        <dbReference type="SAM" id="MobiDB-lite"/>
    </source>
</evidence>
<reference evidence="2" key="1">
    <citation type="journal article" date="2017" name="Mycologia">
        <title>Fusarium algeriense, sp. nov., a novel toxigenic crown rot pathogen of durum wheat from Algeria is nested in the Fusarium burgessii species complex.</title>
        <authorList>
            <person name="Laraba I."/>
            <person name="Keddad A."/>
            <person name="Boureghda H."/>
            <person name="Abdallah N."/>
            <person name="Vaughan M.M."/>
            <person name="Proctor R.H."/>
            <person name="Busman M."/>
            <person name="O'Donnell K."/>
        </authorList>
    </citation>
    <scope>NUCLEOTIDE SEQUENCE</scope>
    <source>
        <strain evidence="2">NRRL 25174</strain>
    </source>
</reference>
<reference evidence="2" key="2">
    <citation type="submission" date="2020-02" db="EMBL/GenBank/DDBJ databases">
        <title>Identification and distribution of gene clusters putatively required for synthesis of sphingolipid metabolism inhibitors in phylogenetically diverse species of the filamentous fungus Fusarium.</title>
        <authorList>
            <person name="Kim H.-S."/>
            <person name="Busman M."/>
            <person name="Brown D.W."/>
            <person name="Divon H."/>
            <person name="Uhlig S."/>
            <person name="Proctor R.H."/>
        </authorList>
    </citation>
    <scope>NUCLEOTIDE SEQUENCE</scope>
    <source>
        <strain evidence="2">NRRL 25174</strain>
    </source>
</reference>
<organism evidence="2 3">
    <name type="scientific">Fusarium beomiforme</name>
    <dbReference type="NCBI Taxonomy" id="44412"/>
    <lineage>
        <taxon>Eukaryota</taxon>
        <taxon>Fungi</taxon>
        <taxon>Dikarya</taxon>
        <taxon>Ascomycota</taxon>
        <taxon>Pezizomycotina</taxon>
        <taxon>Sordariomycetes</taxon>
        <taxon>Hypocreomycetidae</taxon>
        <taxon>Hypocreales</taxon>
        <taxon>Nectriaceae</taxon>
        <taxon>Fusarium</taxon>
        <taxon>Fusarium burgessii species complex</taxon>
    </lineage>
</organism>